<gene>
    <name evidence="3" type="ORF">RED65_08084</name>
</gene>
<dbReference type="AlphaFoldDB" id="Q1N085"/>
<dbReference type="InterPro" id="IPR027471">
    <property type="entry name" value="YbeD-like_sf"/>
</dbReference>
<dbReference type="SUPFAM" id="SSF117991">
    <property type="entry name" value="YbeD/HP0495-like"/>
    <property type="match status" value="1"/>
</dbReference>
<reference evidence="3 4" key="1">
    <citation type="submission" date="2006-03" db="EMBL/GenBank/DDBJ databases">
        <authorList>
            <person name="Pinhassi J."/>
            <person name="Pedros-Alio C."/>
            <person name="Ferriera S."/>
            <person name="Johnson J."/>
            <person name="Kravitz S."/>
            <person name="Halpern A."/>
            <person name="Remington K."/>
            <person name="Beeson K."/>
            <person name="Tran B."/>
            <person name="Rogers Y.-H."/>
            <person name="Friedman R."/>
            <person name="Venter J.C."/>
        </authorList>
    </citation>
    <scope>NUCLEOTIDE SEQUENCE [LARGE SCALE GENOMIC DNA]</scope>
    <source>
        <strain evidence="3 4">RED65</strain>
    </source>
</reference>
<comment type="caution">
    <text evidence="3">The sequence shown here is derived from an EMBL/GenBank/DDBJ whole genome shotgun (WGS) entry which is preliminary data.</text>
</comment>
<sequence length="91" mass="10333">MAKKADPAKIEFPCPDYPVKILGEGGDDYQQIVTEIVEIHAPGFDAERIKINHSSKGRFTSLTLFITAQSPEQLKQLHEDLMKHERIKMVL</sequence>
<accession>Q1N085</accession>
<organism evidence="3 4">
    <name type="scientific">Bermanella marisrubri</name>
    <dbReference type="NCBI Taxonomy" id="207949"/>
    <lineage>
        <taxon>Bacteria</taxon>
        <taxon>Pseudomonadati</taxon>
        <taxon>Pseudomonadota</taxon>
        <taxon>Gammaproteobacteria</taxon>
        <taxon>Oceanospirillales</taxon>
        <taxon>Oceanospirillaceae</taxon>
        <taxon>Bermanella</taxon>
    </lineage>
</organism>
<dbReference type="InterPro" id="IPR007454">
    <property type="entry name" value="UPF0250_YbeD-like"/>
</dbReference>
<evidence type="ECO:0000256" key="1">
    <source>
        <dbReference type="ARBA" id="ARBA00008460"/>
    </source>
</evidence>
<dbReference type="PANTHER" id="PTHR38036">
    <property type="entry name" value="UPF0250 PROTEIN YBED"/>
    <property type="match status" value="1"/>
</dbReference>
<comment type="similarity">
    <text evidence="1 2">Belongs to the UPF0250 family.</text>
</comment>
<dbReference type="STRING" id="207949.RED65_08084"/>
<name>Q1N085_9GAMM</name>
<dbReference type="HAMAP" id="MF_00659">
    <property type="entry name" value="UPF0250"/>
    <property type="match status" value="1"/>
</dbReference>
<protein>
    <recommendedName>
        <fullName evidence="2">UPF0250 protein RED65_08084</fullName>
    </recommendedName>
</protein>
<keyword evidence="4" id="KW-1185">Reference proteome</keyword>
<evidence type="ECO:0000313" key="4">
    <source>
        <dbReference type="Proteomes" id="UP000004263"/>
    </source>
</evidence>
<dbReference type="PANTHER" id="PTHR38036:SF1">
    <property type="entry name" value="UPF0250 PROTEIN YBED"/>
    <property type="match status" value="1"/>
</dbReference>
<dbReference type="Proteomes" id="UP000004263">
    <property type="component" value="Unassembled WGS sequence"/>
</dbReference>
<dbReference type="EMBL" id="AAQH01000015">
    <property type="protein sequence ID" value="EAT11632.1"/>
    <property type="molecule type" value="Genomic_DNA"/>
</dbReference>
<dbReference type="Gene3D" id="3.30.70.260">
    <property type="match status" value="1"/>
</dbReference>
<dbReference type="HOGENOM" id="CLU_161438_1_0_6"/>
<dbReference type="OrthoDB" id="9793424at2"/>
<dbReference type="Pfam" id="PF04359">
    <property type="entry name" value="DUF493"/>
    <property type="match status" value="1"/>
</dbReference>
<evidence type="ECO:0000313" key="3">
    <source>
        <dbReference type="EMBL" id="EAT11632.1"/>
    </source>
</evidence>
<proteinExistence type="inferred from homology"/>
<dbReference type="RefSeq" id="WP_007018853.1">
    <property type="nucleotide sequence ID" value="NZ_CH724119.1"/>
</dbReference>
<evidence type="ECO:0000256" key="2">
    <source>
        <dbReference type="HAMAP-Rule" id="MF_00659"/>
    </source>
</evidence>
<dbReference type="GO" id="GO:0005829">
    <property type="term" value="C:cytosol"/>
    <property type="evidence" value="ECO:0007669"/>
    <property type="project" value="TreeGrafter"/>
</dbReference>